<evidence type="ECO:0000256" key="1">
    <source>
        <dbReference type="SAM" id="Phobius"/>
    </source>
</evidence>
<evidence type="ECO:0000313" key="2">
    <source>
        <dbReference type="EMBL" id="OYD14501.1"/>
    </source>
</evidence>
<organism evidence="2 3">
    <name type="scientific">candidate division WOR-3 bacterium JGI_Cruoil_03_51_56</name>
    <dbReference type="NCBI Taxonomy" id="1973747"/>
    <lineage>
        <taxon>Bacteria</taxon>
        <taxon>Bacteria division WOR-3</taxon>
    </lineage>
</organism>
<dbReference type="EMBL" id="NOZP01000154">
    <property type="protein sequence ID" value="OYD14501.1"/>
    <property type="molecule type" value="Genomic_DNA"/>
</dbReference>
<evidence type="ECO:0000313" key="3">
    <source>
        <dbReference type="Proteomes" id="UP000215559"/>
    </source>
</evidence>
<keyword evidence="1" id="KW-0472">Membrane</keyword>
<keyword evidence="1" id="KW-1133">Transmembrane helix</keyword>
<keyword evidence="1" id="KW-0812">Transmembrane</keyword>
<dbReference type="Proteomes" id="UP000215559">
    <property type="component" value="Unassembled WGS sequence"/>
</dbReference>
<proteinExistence type="predicted"/>
<reference evidence="2 3" key="1">
    <citation type="submission" date="2017-07" db="EMBL/GenBank/DDBJ databases">
        <title>Recovery of genomes from metagenomes via a dereplication, aggregation, and scoring strategy.</title>
        <authorList>
            <person name="Sieber C.M."/>
            <person name="Probst A.J."/>
            <person name="Sharrar A."/>
            <person name="Thomas B.C."/>
            <person name="Hess M."/>
            <person name="Tringe S.G."/>
            <person name="Banfield J.F."/>
        </authorList>
    </citation>
    <scope>NUCLEOTIDE SEQUENCE [LARGE SCALE GENOMIC DNA]</scope>
    <source>
        <strain evidence="2">JGI_Cruoil_03_51_56</strain>
    </source>
</reference>
<name>A0A235BQI6_UNCW3</name>
<feature type="transmembrane region" description="Helical" evidence="1">
    <location>
        <begin position="138"/>
        <end position="157"/>
    </location>
</feature>
<protein>
    <submittedName>
        <fullName evidence="2">Uncharacterized protein</fullName>
    </submittedName>
</protein>
<sequence length="211" mass="23770">MREEQLSDSVRFMLEEYRNIAATHDKLRDLISHLFNYYLFMTAVPFTIAGVVFKDVGLDLLKAPVSLHMLFGVIGLVDLFMGMAVVDARLDQYRYARTVNLIRKYFSDADSKLKIYLHLPTKASVPPLKKLGYVGTQANIIIATGALYTGYATFGIWNQRLKLSASSSAAFSLLVAGVFSVAFMLYRIWRIKKAEKRKQPTPATLKEETSG</sequence>
<feature type="transmembrane region" description="Helical" evidence="1">
    <location>
        <begin position="169"/>
        <end position="189"/>
    </location>
</feature>
<feature type="transmembrane region" description="Helical" evidence="1">
    <location>
        <begin position="65"/>
        <end position="86"/>
    </location>
</feature>
<dbReference type="AlphaFoldDB" id="A0A235BQI6"/>
<accession>A0A235BQI6</accession>
<gene>
    <name evidence="2" type="ORF">CH330_08445</name>
</gene>
<comment type="caution">
    <text evidence="2">The sequence shown here is derived from an EMBL/GenBank/DDBJ whole genome shotgun (WGS) entry which is preliminary data.</text>
</comment>
<feature type="transmembrane region" description="Helical" evidence="1">
    <location>
        <begin position="34"/>
        <end position="53"/>
    </location>
</feature>